<reference evidence="2" key="1">
    <citation type="submission" date="2022-03" db="EMBL/GenBank/DDBJ databases">
        <title>Genomic Encyclopedia of Type Strains, Phase III (KMG-III): the genomes of soil and plant-associated and newly described type strains.</title>
        <authorList>
            <person name="Whitman W."/>
        </authorList>
    </citation>
    <scope>NUCLEOTIDE SEQUENCE</scope>
    <source>
        <strain evidence="2">ANL 6-2</strain>
    </source>
</reference>
<evidence type="ECO:0000313" key="3">
    <source>
        <dbReference type="Proteomes" id="UP001205843"/>
    </source>
</evidence>
<dbReference type="AlphaFoldDB" id="A0AAE3G291"/>
<feature type="compositionally biased region" description="Basic and acidic residues" evidence="1">
    <location>
        <begin position="95"/>
        <end position="105"/>
    </location>
</feature>
<organism evidence="2 3">
    <name type="scientific">Natronocella acetinitrilica</name>
    <dbReference type="NCBI Taxonomy" id="414046"/>
    <lineage>
        <taxon>Bacteria</taxon>
        <taxon>Pseudomonadati</taxon>
        <taxon>Pseudomonadota</taxon>
        <taxon>Gammaproteobacteria</taxon>
        <taxon>Chromatiales</taxon>
        <taxon>Ectothiorhodospiraceae</taxon>
        <taxon>Natronocella</taxon>
    </lineage>
</organism>
<dbReference type="EMBL" id="JALJXV010000003">
    <property type="protein sequence ID" value="MCP1674385.1"/>
    <property type="molecule type" value="Genomic_DNA"/>
</dbReference>
<feature type="region of interest" description="Disordered" evidence="1">
    <location>
        <begin position="79"/>
        <end position="105"/>
    </location>
</feature>
<accession>A0AAE3G291</accession>
<comment type="caution">
    <text evidence="2">The sequence shown here is derived from an EMBL/GenBank/DDBJ whole genome shotgun (WGS) entry which is preliminary data.</text>
</comment>
<proteinExistence type="predicted"/>
<protein>
    <submittedName>
        <fullName evidence="2">Uncharacterized protein</fullName>
    </submittedName>
</protein>
<gene>
    <name evidence="2" type="ORF">J2T57_001487</name>
</gene>
<evidence type="ECO:0000256" key="1">
    <source>
        <dbReference type="SAM" id="MobiDB-lite"/>
    </source>
</evidence>
<dbReference type="Proteomes" id="UP001205843">
    <property type="component" value="Unassembled WGS sequence"/>
</dbReference>
<evidence type="ECO:0000313" key="2">
    <source>
        <dbReference type="EMBL" id="MCP1674385.1"/>
    </source>
</evidence>
<dbReference type="RefSeq" id="WP_253476342.1">
    <property type="nucleotide sequence ID" value="NZ_JALJXV010000003.1"/>
</dbReference>
<keyword evidence="3" id="KW-1185">Reference proteome</keyword>
<name>A0AAE3G291_9GAMM</name>
<sequence>MSSEARLIAGQDPVAMIDDGAPIPGACPACPFNEGRNQDATEAQTHGCLPSEGEIRALYRDGEVWACHERPHRTCHGLRHHARTHGLPAPGRPTLGERGEIHHGD</sequence>